<proteinExistence type="predicted"/>
<evidence type="ECO:0000313" key="2">
    <source>
        <dbReference type="Proteomes" id="UP001055072"/>
    </source>
</evidence>
<organism evidence="1 2">
    <name type="scientific">Irpex rosettiformis</name>
    <dbReference type="NCBI Taxonomy" id="378272"/>
    <lineage>
        <taxon>Eukaryota</taxon>
        <taxon>Fungi</taxon>
        <taxon>Dikarya</taxon>
        <taxon>Basidiomycota</taxon>
        <taxon>Agaricomycotina</taxon>
        <taxon>Agaricomycetes</taxon>
        <taxon>Polyporales</taxon>
        <taxon>Irpicaceae</taxon>
        <taxon>Irpex</taxon>
    </lineage>
</organism>
<name>A0ACB8UFV0_9APHY</name>
<sequence length="330" mass="36892">MSDPTSSPSLPPDTPNQQYVSVKPIVAGKIRLPLRIALYDYRDQPDDVAITAPAFAFLITHPERGHVLFDLGIRKHCEGYPPVLHNRMHDVFQAVCEDDVADQLRKGGVRPDDIGSIILSHVHWDHIGDSSLFPNAEIVLGGGTKPLLSERVYPENPEGRMCAFPEGHELVFVDFDFDSVDSENPSFSNGTRFKRISPFATFDRAVDFFGDGSLYLIDTPGHMPGHQSALARIASGVFMFLAGDLCHHREAYEPGDKLTSEIMYEDLKTAREMVKRLIMLNKANMGVVVVLAHEPQRLEEGMPLFPDDVRAWSVEMVEKRRAEESALVKL</sequence>
<dbReference type="EMBL" id="MU274902">
    <property type="protein sequence ID" value="KAI0093151.1"/>
    <property type="molecule type" value="Genomic_DNA"/>
</dbReference>
<dbReference type="Proteomes" id="UP001055072">
    <property type="component" value="Unassembled WGS sequence"/>
</dbReference>
<keyword evidence="2" id="KW-1185">Reference proteome</keyword>
<protein>
    <submittedName>
        <fullName evidence="1">Beta-lactamase-like protein</fullName>
    </submittedName>
</protein>
<comment type="caution">
    <text evidence="1">The sequence shown here is derived from an EMBL/GenBank/DDBJ whole genome shotgun (WGS) entry which is preliminary data.</text>
</comment>
<gene>
    <name evidence="1" type="ORF">BDY19DRAFT_989819</name>
</gene>
<accession>A0ACB8UFV0</accession>
<evidence type="ECO:0000313" key="1">
    <source>
        <dbReference type="EMBL" id="KAI0093151.1"/>
    </source>
</evidence>
<reference evidence="1" key="1">
    <citation type="journal article" date="2021" name="Environ. Microbiol.">
        <title>Gene family expansions and transcriptome signatures uncover fungal adaptations to wood decay.</title>
        <authorList>
            <person name="Hage H."/>
            <person name="Miyauchi S."/>
            <person name="Viragh M."/>
            <person name="Drula E."/>
            <person name="Min B."/>
            <person name="Chaduli D."/>
            <person name="Navarro D."/>
            <person name="Favel A."/>
            <person name="Norest M."/>
            <person name="Lesage-Meessen L."/>
            <person name="Balint B."/>
            <person name="Merenyi Z."/>
            <person name="de Eugenio L."/>
            <person name="Morin E."/>
            <person name="Martinez A.T."/>
            <person name="Baldrian P."/>
            <person name="Stursova M."/>
            <person name="Martinez M.J."/>
            <person name="Novotny C."/>
            <person name="Magnuson J.K."/>
            <person name="Spatafora J.W."/>
            <person name="Maurice S."/>
            <person name="Pangilinan J."/>
            <person name="Andreopoulos W."/>
            <person name="LaButti K."/>
            <person name="Hundley H."/>
            <person name="Na H."/>
            <person name="Kuo A."/>
            <person name="Barry K."/>
            <person name="Lipzen A."/>
            <person name="Henrissat B."/>
            <person name="Riley R."/>
            <person name="Ahrendt S."/>
            <person name="Nagy L.G."/>
            <person name="Grigoriev I.V."/>
            <person name="Martin F."/>
            <person name="Rosso M.N."/>
        </authorList>
    </citation>
    <scope>NUCLEOTIDE SEQUENCE</scope>
    <source>
        <strain evidence="1">CBS 384.51</strain>
    </source>
</reference>